<name>A0A086Z0F9_9BIFI</name>
<organism evidence="1 2">
    <name type="scientific">Bifidobacterium actinocoloniiforme DSM 22766</name>
    <dbReference type="NCBI Taxonomy" id="1437605"/>
    <lineage>
        <taxon>Bacteria</taxon>
        <taxon>Bacillati</taxon>
        <taxon>Actinomycetota</taxon>
        <taxon>Actinomycetes</taxon>
        <taxon>Bifidobacteriales</taxon>
        <taxon>Bifidobacteriaceae</taxon>
        <taxon>Bifidobacterium</taxon>
    </lineage>
</organism>
<reference evidence="1 2" key="1">
    <citation type="submission" date="2014-03" db="EMBL/GenBank/DDBJ databases">
        <title>Genomics of Bifidobacteria.</title>
        <authorList>
            <person name="Ventura M."/>
            <person name="Milani C."/>
            <person name="Lugli G.A."/>
        </authorList>
    </citation>
    <scope>NUCLEOTIDE SEQUENCE [LARGE SCALE GENOMIC DNA]</scope>
    <source>
        <strain evidence="1 2">DSM 22766</strain>
    </source>
</reference>
<dbReference type="EMBL" id="JGYK01000001">
    <property type="protein sequence ID" value="KFI40009.1"/>
    <property type="molecule type" value="Genomic_DNA"/>
</dbReference>
<sequence>MFVRQKQKTQDGIAALTKALETIEMKLHYYNEALEHGTLAVYQEQRSQKLSSILSGNQG</sequence>
<dbReference type="Proteomes" id="UP000029015">
    <property type="component" value="Unassembled WGS sequence"/>
</dbReference>
<protein>
    <submittedName>
        <fullName evidence="1">Uncharacterized protein</fullName>
    </submittedName>
</protein>
<accession>A0A086Z0F9</accession>
<gene>
    <name evidence="1" type="ORF">BACT_0711</name>
</gene>
<evidence type="ECO:0000313" key="1">
    <source>
        <dbReference type="EMBL" id="KFI40009.1"/>
    </source>
</evidence>
<evidence type="ECO:0000313" key="2">
    <source>
        <dbReference type="Proteomes" id="UP000029015"/>
    </source>
</evidence>
<dbReference type="RefSeq" id="WP_051905255.1">
    <property type="nucleotide sequence ID" value="NZ_CP011786.1"/>
</dbReference>
<dbReference type="AlphaFoldDB" id="A0A086Z0F9"/>
<comment type="caution">
    <text evidence="1">The sequence shown here is derived from an EMBL/GenBank/DDBJ whole genome shotgun (WGS) entry which is preliminary data.</text>
</comment>
<proteinExistence type="predicted"/>
<keyword evidence="2" id="KW-1185">Reference proteome</keyword>